<sequence>MNKRLYLIKREHKGTKGLAGKLSINKGKLQNTEQRKSKIQKRVETEHEQRHATKRPTANKDPAPESRRRET</sequence>
<name>A0A0E9WL36_ANGAN</name>
<feature type="region of interest" description="Disordered" evidence="1">
    <location>
        <begin position="1"/>
        <end position="71"/>
    </location>
</feature>
<protein>
    <submittedName>
        <fullName evidence="2">Uncharacterized protein</fullName>
    </submittedName>
</protein>
<accession>A0A0E9WL36</accession>
<organism evidence="2">
    <name type="scientific">Anguilla anguilla</name>
    <name type="common">European freshwater eel</name>
    <name type="synonym">Muraena anguilla</name>
    <dbReference type="NCBI Taxonomy" id="7936"/>
    <lineage>
        <taxon>Eukaryota</taxon>
        <taxon>Metazoa</taxon>
        <taxon>Chordata</taxon>
        <taxon>Craniata</taxon>
        <taxon>Vertebrata</taxon>
        <taxon>Euteleostomi</taxon>
        <taxon>Actinopterygii</taxon>
        <taxon>Neopterygii</taxon>
        <taxon>Teleostei</taxon>
        <taxon>Anguilliformes</taxon>
        <taxon>Anguillidae</taxon>
        <taxon>Anguilla</taxon>
    </lineage>
</organism>
<dbReference type="AlphaFoldDB" id="A0A0E9WL36"/>
<proteinExistence type="predicted"/>
<reference evidence="2" key="2">
    <citation type="journal article" date="2015" name="Fish Shellfish Immunol.">
        <title>Early steps in the European eel (Anguilla anguilla)-Vibrio vulnificus interaction in the gills: Role of the RtxA13 toxin.</title>
        <authorList>
            <person name="Callol A."/>
            <person name="Pajuelo D."/>
            <person name="Ebbesson L."/>
            <person name="Teles M."/>
            <person name="MacKenzie S."/>
            <person name="Amaro C."/>
        </authorList>
    </citation>
    <scope>NUCLEOTIDE SEQUENCE</scope>
</reference>
<dbReference type="EMBL" id="GBXM01018379">
    <property type="protein sequence ID" value="JAH90198.1"/>
    <property type="molecule type" value="Transcribed_RNA"/>
</dbReference>
<feature type="compositionally biased region" description="Basic and acidic residues" evidence="1">
    <location>
        <begin position="33"/>
        <end position="51"/>
    </location>
</feature>
<reference evidence="2" key="1">
    <citation type="submission" date="2014-11" db="EMBL/GenBank/DDBJ databases">
        <authorList>
            <person name="Amaro Gonzalez C."/>
        </authorList>
    </citation>
    <scope>NUCLEOTIDE SEQUENCE</scope>
</reference>
<feature type="compositionally biased region" description="Basic residues" evidence="1">
    <location>
        <begin position="1"/>
        <end position="15"/>
    </location>
</feature>
<evidence type="ECO:0000256" key="1">
    <source>
        <dbReference type="SAM" id="MobiDB-lite"/>
    </source>
</evidence>
<feature type="compositionally biased region" description="Basic and acidic residues" evidence="1">
    <location>
        <begin position="62"/>
        <end position="71"/>
    </location>
</feature>
<evidence type="ECO:0000313" key="2">
    <source>
        <dbReference type="EMBL" id="JAH90198.1"/>
    </source>
</evidence>